<feature type="region of interest" description="Disordered" evidence="1">
    <location>
        <begin position="54"/>
        <end position="86"/>
    </location>
</feature>
<feature type="compositionally biased region" description="Basic and acidic residues" evidence="1">
    <location>
        <begin position="54"/>
        <end position="85"/>
    </location>
</feature>
<protein>
    <submittedName>
        <fullName evidence="2">Uncharacterized protein</fullName>
    </submittedName>
</protein>
<proteinExistence type="predicted"/>
<keyword evidence="3" id="KW-1185">Reference proteome</keyword>
<dbReference type="VEuPathDB" id="VectorBase:HLOH_045018"/>
<comment type="caution">
    <text evidence="2">The sequence shown here is derived from an EMBL/GenBank/DDBJ whole genome shotgun (WGS) entry which is preliminary data.</text>
</comment>
<gene>
    <name evidence="2" type="ORF">HPB48_016262</name>
</gene>
<dbReference type="Proteomes" id="UP000821853">
    <property type="component" value="Chromosome 3"/>
</dbReference>
<evidence type="ECO:0000313" key="3">
    <source>
        <dbReference type="Proteomes" id="UP000821853"/>
    </source>
</evidence>
<dbReference type="EMBL" id="JABSTR010000005">
    <property type="protein sequence ID" value="KAH9372023.1"/>
    <property type="molecule type" value="Genomic_DNA"/>
</dbReference>
<sequence length="111" mass="12614">MCIFNLRTSSLVMSTSSAEAVFRFRVEGGQLVQERFPGFSLTSRYTCRNRRHFDAEKETSKRKKGEASSTEREDGLCCDDKENGVPDKSWASSDLDLCSEGGSWFHAFKER</sequence>
<reference evidence="2 3" key="1">
    <citation type="journal article" date="2020" name="Cell">
        <title>Large-Scale Comparative Analyses of Tick Genomes Elucidate Their Genetic Diversity and Vector Capacities.</title>
        <authorList>
            <consortium name="Tick Genome and Microbiome Consortium (TIGMIC)"/>
            <person name="Jia N."/>
            <person name="Wang J."/>
            <person name="Shi W."/>
            <person name="Du L."/>
            <person name="Sun Y."/>
            <person name="Zhan W."/>
            <person name="Jiang J.F."/>
            <person name="Wang Q."/>
            <person name="Zhang B."/>
            <person name="Ji P."/>
            <person name="Bell-Sakyi L."/>
            <person name="Cui X.M."/>
            <person name="Yuan T.T."/>
            <person name="Jiang B.G."/>
            <person name="Yang W.F."/>
            <person name="Lam T.T."/>
            <person name="Chang Q.C."/>
            <person name="Ding S.J."/>
            <person name="Wang X.J."/>
            <person name="Zhu J.G."/>
            <person name="Ruan X.D."/>
            <person name="Zhao L."/>
            <person name="Wei J.T."/>
            <person name="Ye R.Z."/>
            <person name="Que T.C."/>
            <person name="Du C.H."/>
            <person name="Zhou Y.H."/>
            <person name="Cheng J.X."/>
            <person name="Dai P.F."/>
            <person name="Guo W.B."/>
            <person name="Han X.H."/>
            <person name="Huang E.J."/>
            <person name="Li L.F."/>
            <person name="Wei W."/>
            <person name="Gao Y.C."/>
            <person name="Liu J.Z."/>
            <person name="Shao H.Z."/>
            <person name="Wang X."/>
            <person name="Wang C.C."/>
            <person name="Yang T.C."/>
            <person name="Huo Q.B."/>
            <person name="Li W."/>
            <person name="Chen H.Y."/>
            <person name="Chen S.E."/>
            <person name="Zhou L.G."/>
            <person name="Ni X.B."/>
            <person name="Tian J.H."/>
            <person name="Sheng Y."/>
            <person name="Liu T."/>
            <person name="Pan Y.S."/>
            <person name="Xia L.Y."/>
            <person name="Li J."/>
            <person name="Zhao F."/>
            <person name="Cao W.C."/>
        </authorList>
    </citation>
    <scope>NUCLEOTIDE SEQUENCE [LARGE SCALE GENOMIC DNA]</scope>
    <source>
        <strain evidence="2">HaeL-2018</strain>
    </source>
</reference>
<evidence type="ECO:0000313" key="2">
    <source>
        <dbReference type="EMBL" id="KAH9372023.1"/>
    </source>
</evidence>
<name>A0A9J6GAS2_HAELO</name>
<organism evidence="2 3">
    <name type="scientific">Haemaphysalis longicornis</name>
    <name type="common">Bush tick</name>
    <dbReference type="NCBI Taxonomy" id="44386"/>
    <lineage>
        <taxon>Eukaryota</taxon>
        <taxon>Metazoa</taxon>
        <taxon>Ecdysozoa</taxon>
        <taxon>Arthropoda</taxon>
        <taxon>Chelicerata</taxon>
        <taxon>Arachnida</taxon>
        <taxon>Acari</taxon>
        <taxon>Parasitiformes</taxon>
        <taxon>Ixodida</taxon>
        <taxon>Ixodoidea</taxon>
        <taxon>Ixodidae</taxon>
        <taxon>Haemaphysalinae</taxon>
        <taxon>Haemaphysalis</taxon>
    </lineage>
</organism>
<dbReference type="AlphaFoldDB" id="A0A9J6GAS2"/>
<accession>A0A9J6GAS2</accession>
<evidence type="ECO:0000256" key="1">
    <source>
        <dbReference type="SAM" id="MobiDB-lite"/>
    </source>
</evidence>